<protein>
    <recommendedName>
        <fullName evidence="4">Spore coat protein U domain-containing protein</fullName>
    </recommendedName>
</protein>
<dbReference type="RefSeq" id="WP_062901530.1">
    <property type="nucleotide sequence ID" value="NZ_CP013342.1"/>
</dbReference>
<organism evidence="2 3">
    <name type="scientific">Sphingopyxis terrae subsp. terrae NBRC 15098</name>
    <dbReference type="NCBI Taxonomy" id="1219058"/>
    <lineage>
        <taxon>Bacteria</taxon>
        <taxon>Pseudomonadati</taxon>
        <taxon>Pseudomonadota</taxon>
        <taxon>Alphaproteobacteria</taxon>
        <taxon>Sphingomonadales</taxon>
        <taxon>Sphingomonadaceae</taxon>
        <taxon>Sphingopyxis</taxon>
    </lineage>
</organism>
<dbReference type="AlphaFoldDB" id="A0A142VY09"/>
<evidence type="ECO:0000313" key="2">
    <source>
        <dbReference type="EMBL" id="AMU94718.1"/>
    </source>
</evidence>
<feature type="signal peptide" evidence="1">
    <location>
        <begin position="1"/>
        <end position="19"/>
    </location>
</feature>
<name>A0A142VY09_9SPHN</name>
<feature type="chain" id="PRO_5007502481" description="Spore coat protein U domain-containing protein" evidence="1">
    <location>
        <begin position="20"/>
        <end position="175"/>
    </location>
</feature>
<reference evidence="3" key="1">
    <citation type="submission" date="2015-11" db="EMBL/GenBank/DDBJ databases">
        <title>Complete genome sequence of a polyethylene glycol-degrading strain Sphingopyxis terrae strain 203-1 (NBRC 15098).</title>
        <authorList>
            <person name="Yoshiyuki O."/>
            <person name="Shouta N."/>
            <person name="Nagata Y."/>
            <person name="Numata M."/>
            <person name="Tsuchikane K."/>
            <person name="Hosoyama A."/>
            <person name="Yamazoe A."/>
            <person name="Tsuda M."/>
            <person name="Fujita N."/>
            <person name="Kawai F."/>
        </authorList>
    </citation>
    <scope>NUCLEOTIDE SEQUENCE [LARGE SCALE GENOMIC DNA]</scope>
    <source>
        <strain evidence="3">203-1</strain>
    </source>
</reference>
<evidence type="ECO:0000256" key="1">
    <source>
        <dbReference type="SAM" id="SignalP"/>
    </source>
</evidence>
<gene>
    <name evidence="2" type="ORF">AOA14_08910</name>
</gene>
<proteinExistence type="predicted"/>
<dbReference type="KEGG" id="ster:AOA14_08910"/>
<evidence type="ECO:0008006" key="4">
    <source>
        <dbReference type="Google" id="ProtNLM"/>
    </source>
</evidence>
<evidence type="ECO:0000313" key="3">
    <source>
        <dbReference type="Proteomes" id="UP000076234"/>
    </source>
</evidence>
<dbReference type="EMBL" id="CP013342">
    <property type="protein sequence ID" value="AMU94718.1"/>
    <property type="molecule type" value="Genomic_DNA"/>
</dbReference>
<sequence length="175" mass="17995">MRPLLIALAAFAFASPALAGEIENARSIDIAVSGSIREHCGIGSIGDMDFGNIERRGLGIQTRVAFDCNVPFTMTIKGASGALTHSTMPNGQGPYGGKLPYNLAVQMPVRFPSSQTISKSFSSAQLQAGGVISSNGGIATDGMTLAVELGQPTGEAGMLLAGEYSETITITVSPT</sequence>
<dbReference type="Proteomes" id="UP000076234">
    <property type="component" value="Chromosome"/>
</dbReference>
<accession>A0A142VY09</accession>
<reference evidence="2 3" key="2">
    <citation type="journal article" date="2016" name="Genome Announc.">
        <title>Complete Genome Sequence of Sphingopyxis terrae Strain 203-1 (NBRC 111660), a Polyethylene Glycol Degrader.</title>
        <authorList>
            <person name="Ohtsubo Y."/>
            <person name="Nonoyama S."/>
            <person name="Nagata Y."/>
            <person name="Numata M."/>
            <person name="Tsuchikane K."/>
            <person name="Hosoyama A."/>
            <person name="Yamazoe A."/>
            <person name="Tsuda M."/>
            <person name="Fujita N."/>
            <person name="Kawai F."/>
        </authorList>
    </citation>
    <scope>NUCLEOTIDE SEQUENCE [LARGE SCALE GENOMIC DNA]</scope>
    <source>
        <strain evidence="2 3">203-1</strain>
    </source>
</reference>
<keyword evidence="1" id="KW-0732">Signal</keyword>